<keyword evidence="1" id="KW-0812">Transmembrane</keyword>
<evidence type="ECO:0008006" key="4">
    <source>
        <dbReference type="Google" id="ProtNLM"/>
    </source>
</evidence>
<keyword evidence="3" id="KW-1185">Reference proteome</keyword>
<dbReference type="GeneID" id="34451788"/>
<dbReference type="AlphaFoldDB" id="A0A1F7ZSI2"/>
<sequence>MLPGRLVCGDRDQTPNERRKLKILCFLSAGTVVLITAIVRISITLWKPGQLNWNRWGMREMFIDIIAVYIPAFRAILRSSSQSRHSSVPSESSVAIMWPSSPYHRHLSLDLETASPTALTPVMSDLRS</sequence>
<proteinExistence type="predicted"/>
<protein>
    <recommendedName>
        <fullName evidence="4">Integral membrane protein</fullName>
    </recommendedName>
</protein>
<accession>A0A1F7ZSI2</accession>
<reference evidence="2 3" key="1">
    <citation type="journal article" date="2016" name="Genome Biol. Evol.">
        <title>Draft genome sequence of an aflatoxigenic Aspergillus species, A. bombycis.</title>
        <authorList>
            <person name="Moore G.G."/>
            <person name="Mack B.M."/>
            <person name="Beltz S.B."/>
            <person name="Gilbert M.K."/>
        </authorList>
    </citation>
    <scope>NUCLEOTIDE SEQUENCE [LARGE SCALE GENOMIC DNA]</scope>
    <source>
        <strain evidence="3">NRRL 26010</strain>
    </source>
</reference>
<keyword evidence="1" id="KW-0472">Membrane</keyword>
<evidence type="ECO:0000313" key="3">
    <source>
        <dbReference type="Proteomes" id="UP000179179"/>
    </source>
</evidence>
<dbReference type="EMBL" id="LYCR01000090">
    <property type="protein sequence ID" value="OGM42377.1"/>
    <property type="molecule type" value="Genomic_DNA"/>
</dbReference>
<gene>
    <name evidence="2" type="ORF">ABOM_008398</name>
</gene>
<name>A0A1F7ZSI2_9EURO</name>
<dbReference type="RefSeq" id="XP_022386094.1">
    <property type="nucleotide sequence ID" value="XM_022535527.1"/>
</dbReference>
<evidence type="ECO:0000256" key="1">
    <source>
        <dbReference type="SAM" id="Phobius"/>
    </source>
</evidence>
<organism evidence="2 3">
    <name type="scientific">Aspergillus bombycis</name>
    <dbReference type="NCBI Taxonomy" id="109264"/>
    <lineage>
        <taxon>Eukaryota</taxon>
        <taxon>Fungi</taxon>
        <taxon>Dikarya</taxon>
        <taxon>Ascomycota</taxon>
        <taxon>Pezizomycotina</taxon>
        <taxon>Eurotiomycetes</taxon>
        <taxon>Eurotiomycetidae</taxon>
        <taxon>Eurotiales</taxon>
        <taxon>Aspergillaceae</taxon>
        <taxon>Aspergillus</taxon>
    </lineage>
</organism>
<dbReference type="Proteomes" id="UP000179179">
    <property type="component" value="Unassembled WGS sequence"/>
</dbReference>
<feature type="transmembrane region" description="Helical" evidence="1">
    <location>
        <begin position="21"/>
        <end position="41"/>
    </location>
</feature>
<keyword evidence="1" id="KW-1133">Transmembrane helix</keyword>
<evidence type="ECO:0000313" key="2">
    <source>
        <dbReference type="EMBL" id="OGM42377.1"/>
    </source>
</evidence>
<comment type="caution">
    <text evidence="2">The sequence shown here is derived from an EMBL/GenBank/DDBJ whole genome shotgun (WGS) entry which is preliminary data.</text>
</comment>
<feature type="transmembrane region" description="Helical" evidence="1">
    <location>
        <begin position="61"/>
        <end position="77"/>
    </location>
</feature>